<feature type="repeat" description="PPR" evidence="2">
    <location>
        <begin position="262"/>
        <end position="296"/>
    </location>
</feature>
<dbReference type="InterPro" id="IPR002885">
    <property type="entry name" value="PPR_rpt"/>
</dbReference>
<dbReference type="OrthoDB" id="736185at2759"/>
<proteinExistence type="predicted"/>
<dbReference type="GO" id="GO:0003723">
    <property type="term" value="F:RNA binding"/>
    <property type="evidence" value="ECO:0007669"/>
    <property type="project" value="InterPro"/>
</dbReference>
<dbReference type="PANTHER" id="PTHR47926:SF507">
    <property type="entry name" value="DYW DOMAIN-CONTAINING PROTEIN"/>
    <property type="match status" value="1"/>
</dbReference>
<dbReference type="Pfam" id="PF20431">
    <property type="entry name" value="E_motif"/>
    <property type="match status" value="1"/>
</dbReference>
<dbReference type="NCBIfam" id="TIGR00756">
    <property type="entry name" value="PPR"/>
    <property type="match status" value="1"/>
</dbReference>
<protein>
    <recommendedName>
        <fullName evidence="5">Pentatricopeptide repeat-containing protein</fullName>
    </recommendedName>
</protein>
<dbReference type="InterPro" id="IPR011990">
    <property type="entry name" value="TPR-like_helical_dom_sf"/>
</dbReference>
<dbReference type="Pfam" id="PF01535">
    <property type="entry name" value="PPR"/>
    <property type="match status" value="2"/>
</dbReference>
<dbReference type="PROSITE" id="PS51375">
    <property type="entry name" value="PPR"/>
    <property type="match status" value="2"/>
</dbReference>
<dbReference type="PANTHER" id="PTHR47926">
    <property type="entry name" value="PENTATRICOPEPTIDE REPEAT-CONTAINING PROTEIN"/>
    <property type="match status" value="1"/>
</dbReference>
<organism evidence="3 4">
    <name type="scientific">Dioscorea zingiberensis</name>
    <dbReference type="NCBI Taxonomy" id="325984"/>
    <lineage>
        <taxon>Eukaryota</taxon>
        <taxon>Viridiplantae</taxon>
        <taxon>Streptophyta</taxon>
        <taxon>Embryophyta</taxon>
        <taxon>Tracheophyta</taxon>
        <taxon>Spermatophyta</taxon>
        <taxon>Magnoliopsida</taxon>
        <taxon>Liliopsida</taxon>
        <taxon>Dioscoreales</taxon>
        <taxon>Dioscoreaceae</taxon>
        <taxon>Dioscorea</taxon>
    </lineage>
</organism>
<evidence type="ECO:0000313" key="4">
    <source>
        <dbReference type="Proteomes" id="UP001085076"/>
    </source>
</evidence>
<reference evidence="3" key="2">
    <citation type="journal article" date="2022" name="Hortic Res">
        <title>The genome of Dioscorea zingiberensis sheds light on the biosynthesis, origin and evolution of the medicinally important diosgenin saponins.</title>
        <authorList>
            <person name="Li Y."/>
            <person name="Tan C."/>
            <person name="Li Z."/>
            <person name="Guo J."/>
            <person name="Li S."/>
            <person name="Chen X."/>
            <person name="Wang C."/>
            <person name="Dai X."/>
            <person name="Yang H."/>
            <person name="Song W."/>
            <person name="Hou L."/>
            <person name="Xu J."/>
            <person name="Tong Z."/>
            <person name="Xu A."/>
            <person name="Yuan X."/>
            <person name="Wang W."/>
            <person name="Yang Q."/>
            <person name="Chen L."/>
            <person name="Sun Z."/>
            <person name="Wang K."/>
            <person name="Pan B."/>
            <person name="Chen J."/>
            <person name="Bao Y."/>
            <person name="Liu F."/>
            <person name="Qi X."/>
            <person name="Gang D.R."/>
            <person name="Wen J."/>
            <person name="Li J."/>
        </authorList>
    </citation>
    <scope>NUCLEOTIDE SEQUENCE</scope>
    <source>
        <strain evidence="3">Dzin_1.0</strain>
    </source>
</reference>
<dbReference type="Gene3D" id="1.25.40.10">
    <property type="entry name" value="Tetratricopeptide repeat domain"/>
    <property type="match status" value="3"/>
</dbReference>
<evidence type="ECO:0000256" key="1">
    <source>
        <dbReference type="ARBA" id="ARBA00022737"/>
    </source>
</evidence>
<reference evidence="3" key="1">
    <citation type="submission" date="2021-03" db="EMBL/GenBank/DDBJ databases">
        <authorList>
            <person name="Li Z."/>
            <person name="Yang C."/>
        </authorList>
    </citation>
    <scope>NUCLEOTIDE SEQUENCE</scope>
    <source>
        <strain evidence="3">Dzin_1.0</strain>
        <tissue evidence="3">Leaf</tissue>
    </source>
</reference>
<dbReference type="GO" id="GO:0009451">
    <property type="term" value="P:RNA modification"/>
    <property type="evidence" value="ECO:0007669"/>
    <property type="project" value="InterPro"/>
</dbReference>
<dbReference type="InterPro" id="IPR046848">
    <property type="entry name" value="E_motif"/>
</dbReference>
<keyword evidence="1" id="KW-0677">Repeat</keyword>
<dbReference type="Proteomes" id="UP001085076">
    <property type="component" value="Miscellaneous, Linkage group lg05"/>
</dbReference>
<dbReference type="EMBL" id="JAGGNH010000005">
    <property type="protein sequence ID" value="KAJ0972262.1"/>
    <property type="molecule type" value="Genomic_DNA"/>
</dbReference>
<evidence type="ECO:0000256" key="2">
    <source>
        <dbReference type="PROSITE-ProRule" id="PRU00708"/>
    </source>
</evidence>
<evidence type="ECO:0000313" key="3">
    <source>
        <dbReference type="EMBL" id="KAJ0972262.1"/>
    </source>
</evidence>
<dbReference type="InterPro" id="IPR046960">
    <property type="entry name" value="PPR_At4g14850-like_plant"/>
</dbReference>
<accession>A0A9D5CFD4</accession>
<sequence length="447" mass="49126">MKQITYKLQARVIKTEDPRSFHSLLLLSLRHAPTLFTVRSLFLHPQPSIHCSTTFAWNTMIRAHITVVSSPLLAILLFSRMRFHSVPPDLYTFPLLLKTCSLSTSSPSALSVGLSAHSLILKLGFARDVYVRNTLIRFYSAAGRACRALEVFDEMPHRDSISWSALISGLASTGWDNLALSAFRAMQIHAPDDPPDEITMLGVISAIGGLGELDLAIWVHSYILRRGLHPTVALGTALVDMFSACGSIGRAAWVFDRMPERNLKAWTAMIGACAAHGRGSDAVQVFDEMTRSGLTPDHVTFIGVLTACSRGGLLNQGRRLFASIKGTFGMEPRMEHHGCVVDLLGRAGLITEALEFIQTMPIRPNSVIWRTLLGACVNFGYVELAEQVKERIAGLDEQGHDGDYVLLSNAYGGIGRWDEKDDVRRTMQHVGINKTPGCSLIGHHSIN</sequence>
<comment type="caution">
    <text evidence="3">The sequence shown here is derived from an EMBL/GenBank/DDBJ whole genome shotgun (WGS) entry which is preliminary data.</text>
</comment>
<dbReference type="FunFam" id="1.25.40.10:FF:001093">
    <property type="entry name" value="Pentatricopeptide repeat-containing protein At2g34400"/>
    <property type="match status" value="1"/>
</dbReference>
<name>A0A9D5CFD4_9LILI</name>
<gene>
    <name evidence="3" type="ORF">J5N97_020221</name>
</gene>
<keyword evidence="4" id="KW-1185">Reference proteome</keyword>
<feature type="repeat" description="PPR" evidence="2">
    <location>
        <begin position="128"/>
        <end position="162"/>
    </location>
</feature>
<evidence type="ECO:0008006" key="5">
    <source>
        <dbReference type="Google" id="ProtNLM"/>
    </source>
</evidence>
<dbReference type="AlphaFoldDB" id="A0A9D5CFD4"/>
<dbReference type="Pfam" id="PF13041">
    <property type="entry name" value="PPR_2"/>
    <property type="match status" value="1"/>
</dbReference>